<protein>
    <submittedName>
        <fullName evidence="1">Uncharacterized protein</fullName>
    </submittedName>
</protein>
<name>A0A8T0BKS9_SILME</name>
<dbReference type="Proteomes" id="UP000606274">
    <property type="component" value="Unassembled WGS sequence"/>
</dbReference>
<proteinExistence type="predicted"/>
<gene>
    <name evidence="1" type="ORF">HF521_016929</name>
</gene>
<comment type="caution">
    <text evidence="1">The sequence shown here is derived from an EMBL/GenBank/DDBJ whole genome shotgun (WGS) entry which is preliminary data.</text>
</comment>
<dbReference type="EMBL" id="JABFDY010000004">
    <property type="protein sequence ID" value="KAF7707872.1"/>
    <property type="molecule type" value="Genomic_DNA"/>
</dbReference>
<evidence type="ECO:0000313" key="1">
    <source>
        <dbReference type="EMBL" id="KAF7707872.1"/>
    </source>
</evidence>
<reference evidence="1" key="1">
    <citation type="submission" date="2020-08" db="EMBL/GenBank/DDBJ databases">
        <title>Chromosome-level assembly of Southern catfish (Silurus meridionalis) provides insights into visual adaptation to the nocturnal and benthic lifestyles.</title>
        <authorList>
            <person name="Zhang Y."/>
            <person name="Wang D."/>
            <person name="Peng Z."/>
        </authorList>
    </citation>
    <scope>NUCLEOTIDE SEQUENCE</scope>
    <source>
        <strain evidence="1">SWU-2019-XX</strain>
        <tissue evidence="1">Muscle</tissue>
    </source>
</reference>
<keyword evidence="2" id="KW-1185">Reference proteome</keyword>
<evidence type="ECO:0000313" key="2">
    <source>
        <dbReference type="Proteomes" id="UP000606274"/>
    </source>
</evidence>
<dbReference type="AlphaFoldDB" id="A0A8T0BKS9"/>
<sequence length="131" mass="15358">MTISLKENRRRVRNEFQMLQSQTPVPQTRRPLIVLYSRRRDVHSSSSTAADETYTHRPLPLQTRRTLIVLYRCRRDVHSSSSTAADETYTHRPLPPQTRRTLIVLYRCRRDIHSSSSKALCDKHKQTNTVA</sequence>
<organism evidence="1 2">
    <name type="scientific">Silurus meridionalis</name>
    <name type="common">Southern catfish</name>
    <name type="synonym">Silurus soldatovi meridionalis</name>
    <dbReference type="NCBI Taxonomy" id="175797"/>
    <lineage>
        <taxon>Eukaryota</taxon>
        <taxon>Metazoa</taxon>
        <taxon>Chordata</taxon>
        <taxon>Craniata</taxon>
        <taxon>Vertebrata</taxon>
        <taxon>Euteleostomi</taxon>
        <taxon>Actinopterygii</taxon>
        <taxon>Neopterygii</taxon>
        <taxon>Teleostei</taxon>
        <taxon>Ostariophysi</taxon>
        <taxon>Siluriformes</taxon>
        <taxon>Siluridae</taxon>
        <taxon>Silurus</taxon>
    </lineage>
</organism>
<accession>A0A8T0BKS9</accession>